<accession>A0A6G1JRQ5</accession>
<evidence type="ECO:0000313" key="2">
    <source>
        <dbReference type="EMBL" id="KAF2702847.1"/>
    </source>
</evidence>
<gene>
    <name evidence="2" type="ORF">K504DRAFT_452186</name>
</gene>
<dbReference type="AlphaFoldDB" id="A0A6G1JRQ5"/>
<feature type="compositionally biased region" description="Acidic residues" evidence="1">
    <location>
        <begin position="164"/>
        <end position="180"/>
    </location>
</feature>
<keyword evidence="3" id="KW-1185">Reference proteome</keyword>
<feature type="compositionally biased region" description="Low complexity" evidence="1">
    <location>
        <begin position="100"/>
        <end position="115"/>
    </location>
</feature>
<feature type="compositionally biased region" description="Acidic residues" evidence="1">
    <location>
        <begin position="139"/>
        <end position="157"/>
    </location>
</feature>
<feature type="region of interest" description="Disordered" evidence="1">
    <location>
        <begin position="91"/>
        <end position="117"/>
    </location>
</feature>
<organism evidence="2 3">
    <name type="scientific">Pleomassaria siparia CBS 279.74</name>
    <dbReference type="NCBI Taxonomy" id="1314801"/>
    <lineage>
        <taxon>Eukaryota</taxon>
        <taxon>Fungi</taxon>
        <taxon>Dikarya</taxon>
        <taxon>Ascomycota</taxon>
        <taxon>Pezizomycotina</taxon>
        <taxon>Dothideomycetes</taxon>
        <taxon>Pleosporomycetidae</taxon>
        <taxon>Pleosporales</taxon>
        <taxon>Pleomassariaceae</taxon>
        <taxon>Pleomassaria</taxon>
    </lineage>
</organism>
<dbReference type="EMBL" id="MU005792">
    <property type="protein sequence ID" value="KAF2702847.1"/>
    <property type="molecule type" value="Genomic_DNA"/>
</dbReference>
<name>A0A6G1JRQ5_9PLEO</name>
<feature type="region of interest" description="Disordered" evidence="1">
    <location>
        <begin position="164"/>
        <end position="188"/>
    </location>
</feature>
<evidence type="ECO:0000313" key="3">
    <source>
        <dbReference type="Proteomes" id="UP000799428"/>
    </source>
</evidence>
<sequence>MCRFGRTYSSGRVGEAVEPENFTDQTNEAGEFLGNNHCKRKRREHLCTRRIRISDLITASTHTKPSYRYYLFGHEGRIHGTISHLGRERQDDFSPCVHTPSQRHPPQSSCHHSQSTNDSTTATICIVMLYPGNGLGTCAEEEEEEEEEEDDDDDDDVVVVADVADVDDEVDEVDEDDEDEKHDHHDDHKHVHIAPSSHVLQRNVVPQPHSVAVTSLLLLQLTTHQHQHTFAHYSTHSLINIYHYLMSQSHIQCLELGLQSLSLDTAANSRHVYYASSANPTSPSRERKPPKITHMPGLGAEAGTSLSARLVARAHDDRRVSASTSSLAPSRPVSPPPCLRRRPRFSATRTSSSPAHPYYHAQSSLSSSSPPPSPRLHLRDLTASSIPDTAPRIPPLPDSGHVVYQRDVDPFPPKPIHTKVPRGVSVSTPLLPASSSGQPVVSAEPTKPPWNVKQRLARDRNQPRLSPLYLSKSPSEIVSSKKNIPFIEDPRRRKGGQYPTSMVAGKALLARAQSYPGARIHNPHVGIGTERLTLKRAPSSSSLIPRCQDQRAQEWLNCARKELKILLNSYRFGSPNRKKADYLPDVDKLGNIMRIKQRRNRK</sequence>
<reference evidence="2" key="1">
    <citation type="journal article" date="2020" name="Stud. Mycol.">
        <title>101 Dothideomycetes genomes: a test case for predicting lifestyles and emergence of pathogens.</title>
        <authorList>
            <person name="Haridas S."/>
            <person name="Albert R."/>
            <person name="Binder M."/>
            <person name="Bloem J."/>
            <person name="Labutti K."/>
            <person name="Salamov A."/>
            <person name="Andreopoulos B."/>
            <person name="Baker S."/>
            <person name="Barry K."/>
            <person name="Bills G."/>
            <person name="Bluhm B."/>
            <person name="Cannon C."/>
            <person name="Castanera R."/>
            <person name="Culley D."/>
            <person name="Daum C."/>
            <person name="Ezra D."/>
            <person name="Gonzalez J."/>
            <person name="Henrissat B."/>
            <person name="Kuo A."/>
            <person name="Liang C."/>
            <person name="Lipzen A."/>
            <person name="Lutzoni F."/>
            <person name="Magnuson J."/>
            <person name="Mondo S."/>
            <person name="Nolan M."/>
            <person name="Ohm R."/>
            <person name="Pangilinan J."/>
            <person name="Park H.-J."/>
            <person name="Ramirez L."/>
            <person name="Alfaro M."/>
            <person name="Sun H."/>
            <person name="Tritt A."/>
            <person name="Yoshinaga Y."/>
            <person name="Zwiers L.-H."/>
            <person name="Turgeon B."/>
            <person name="Goodwin S."/>
            <person name="Spatafora J."/>
            <person name="Crous P."/>
            <person name="Grigoriev I."/>
        </authorList>
    </citation>
    <scope>NUCLEOTIDE SEQUENCE</scope>
    <source>
        <strain evidence="2">CBS 279.74</strain>
    </source>
</reference>
<feature type="region of interest" description="Disordered" evidence="1">
    <location>
        <begin position="138"/>
        <end position="157"/>
    </location>
</feature>
<evidence type="ECO:0000256" key="1">
    <source>
        <dbReference type="SAM" id="MobiDB-lite"/>
    </source>
</evidence>
<proteinExistence type="predicted"/>
<protein>
    <submittedName>
        <fullName evidence="2">Uncharacterized protein</fullName>
    </submittedName>
</protein>
<dbReference type="Proteomes" id="UP000799428">
    <property type="component" value="Unassembled WGS sequence"/>
</dbReference>
<feature type="region of interest" description="Disordered" evidence="1">
    <location>
        <begin position="315"/>
        <end position="379"/>
    </location>
</feature>
<feature type="region of interest" description="Disordered" evidence="1">
    <location>
        <begin position="274"/>
        <end position="300"/>
    </location>
</feature>